<dbReference type="InterPro" id="IPR013022">
    <property type="entry name" value="Xyl_isomerase-like_TIM-brl"/>
</dbReference>
<dbReference type="InterPro" id="IPR036237">
    <property type="entry name" value="Xyl_isomerase-like_sf"/>
</dbReference>
<dbReference type="Proteomes" id="UP000321533">
    <property type="component" value="Chromosome"/>
</dbReference>
<dbReference type="GO" id="GO:0016853">
    <property type="term" value="F:isomerase activity"/>
    <property type="evidence" value="ECO:0007669"/>
    <property type="project" value="UniProtKB-KW"/>
</dbReference>
<dbReference type="AlphaFoldDB" id="A0A5B8VAG1"/>
<gene>
    <name evidence="3" type="ORF">FRZ67_14385</name>
</gene>
<dbReference type="Gene3D" id="3.20.20.150">
    <property type="entry name" value="Divalent-metal-dependent TIM barrel enzymes"/>
    <property type="match status" value="1"/>
</dbReference>
<accession>A0A5B8VAG1</accession>
<feature type="signal peptide" evidence="1">
    <location>
        <begin position="1"/>
        <end position="28"/>
    </location>
</feature>
<dbReference type="KEGG" id="pgin:FRZ67_14385"/>
<feature type="chain" id="PRO_5022831574" evidence="1">
    <location>
        <begin position="29"/>
        <end position="309"/>
    </location>
</feature>
<dbReference type="OrthoDB" id="2555274at2"/>
<dbReference type="EMBL" id="CP042435">
    <property type="protein sequence ID" value="QEC68434.1"/>
    <property type="molecule type" value="Genomic_DNA"/>
</dbReference>
<dbReference type="SUPFAM" id="SSF51658">
    <property type="entry name" value="Xylose isomerase-like"/>
    <property type="match status" value="1"/>
</dbReference>
<keyword evidence="3" id="KW-0413">Isomerase</keyword>
<sequence>MKLNRRNFLQTTTTATSALMLSSLKTFATPQSISNMNNNFQLKILATNWGFNGTIDEYCAKVKKEGYDGIEIWWQTEKKDQDEVFAALKKYNLEVGFLTAGHESDFKQHFQTFTNMIDAAANNTVQKPLYINCHSGRDYFTFEQGKAFIEHTTALHKSTGIKICHETHRSRLMYAAPVARHYLENVPELRFTLDISHWCNVHETLLEDQKETVDLVLSRVDHVHARIGHQEGPQVNDPRAPEWDDAVKAHFAWWDKIVEMKKQQGDMLTVLTEFGPPNYLPTIPYTQQPLADQWAINVYMMQTLRKRYA</sequence>
<dbReference type="PROSITE" id="PS51318">
    <property type="entry name" value="TAT"/>
    <property type="match status" value="1"/>
</dbReference>
<keyword evidence="4" id="KW-1185">Reference proteome</keyword>
<dbReference type="Pfam" id="PF01261">
    <property type="entry name" value="AP_endonuc_2"/>
    <property type="match status" value="1"/>
</dbReference>
<reference evidence="3 4" key="1">
    <citation type="journal article" date="2016" name="Int. J. Syst. Evol. Microbiol.">
        <title>Panacibacter ginsenosidivorans gen. nov., sp. nov., with ginsenoside converting activity isolated from soil of a ginseng field.</title>
        <authorList>
            <person name="Siddiqi M.Z."/>
            <person name="Muhammad Shafi S."/>
            <person name="Choi K.D."/>
            <person name="Im W.T."/>
        </authorList>
    </citation>
    <scope>NUCLEOTIDE SEQUENCE [LARGE SCALE GENOMIC DNA]</scope>
    <source>
        <strain evidence="3 4">Gsoil1550</strain>
    </source>
</reference>
<organism evidence="3 4">
    <name type="scientific">Panacibacter ginsenosidivorans</name>
    <dbReference type="NCBI Taxonomy" id="1813871"/>
    <lineage>
        <taxon>Bacteria</taxon>
        <taxon>Pseudomonadati</taxon>
        <taxon>Bacteroidota</taxon>
        <taxon>Chitinophagia</taxon>
        <taxon>Chitinophagales</taxon>
        <taxon>Chitinophagaceae</taxon>
        <taxon>Panacibacter</taxon>
    </lineage>
</organism>
<evidence type="ECO:0000313" key="3">
    <source>
        <dbReference type="EMBL" id="QEC68434.1"/>
    </source>
</evidence>
<evidence type="ECO:0000313" key="4">
    <source>
        <dbReference type="Proteomes" id="UP000321533"/>
    </source>
</evidence>
<keyword evidence="1" id="KW-0732">Signal</keyword>
<dbReference type="InterPro" id="IPR006311">
    <property type="entry name" value="TAT_signal"/>
</dbReference>
<protein>
    <submittedName>
        <fullName evidence="3">Sugar phosphate isomerase/epimerase</fullName>
    </submittedName>
</protein>
<proteinExistence type="predicted"/>
<name>A0A5B8VAG1_9BACT</name>
<evidence type="ECO:0000259" key="2">
    <source>
        <dbReference type="Pfam" id="PF01261"/>
    </source>
</evidence>
<feature type="domain" description="Xylose isomerase-like TIM barrel" evidence="2">
    <location>
        <begin position="60"/>
        <end position="225"/>
    </location>
</feature>
<evidence type="ECO:0000256" key="1">
    <source>
        <dbReference type="SAM" id="SignalP"/>
    </source>
</evidence>